<dbReference type="CDD" id="cd01335">
    <property type="entry name" value="Radical_SAM"/>
    <property type="match status" value="1"/>
</dbReference>
<evidence type="ECO:0000256" key="4">
    <source>
        <dbReference type="ARBA" id="ARBA00022723"/>
    </source>
</evidence>
<dbReference type="EMBL" id="QICH01000001">
    <property type="protein sequence ID" value="PXF64615.1"/>
    <property type="molecule type" value="Genomic_DNA"/>
</dbReference>
<evidence type="ECO:0000256" key="5">
    <source>
        <dbReference type="ARBA" id="ARBA00023004"/>
    </source>
</evidence>
<dbReference type="PANTHER" id="PTHR30352:SF13">
    <property type="entry name" value="GLYCYL-RADICAL ENZYME ACTIVATING ENZYME YJJW-RELATED"/>
    <property type="match status" value="1"/>
</dbReference>
<keyword evidence="9" id="KW-1185">Reference proteome</keyword>
<evidence type="ECO:0000256" key="6">
    <source>
        <dbReference type="ARBA" id="ARBA00023014"/>
    </source>
</evidence>
<dbReference type="SUPFAM" id="SSF102114">
    <property type="entry name" value="Radical SAM enzymes"/>
    <property type="match status" value="1"/>
</dbReference>
<feature type="domain" description="Radical SAM core" evidence="7">
    <location>
        <begin position="16"/>
        <end position="227"/>
    </location>
</feature>
<dbReference type="Proteomes" id="UP000247689">
    <property type="component" value="Unassembled WGS sequence"/>
</dbReference>
<dbReference type="SFLD" id="SFLDS00029">
    <property type="entry name" value="Radical_SAM"/>
    <property type="match status" value="1"/>
</dbReference>
<keyword evidence="2" id="KW-0004">4Fe-4S</keyword>
<reference evidence="8 9" key="1">
    <citation type="submission" date="2018-05" db="EMBL/GenBank/DDBJ databases">
        <title>Kangiella spongicola genome sequence.</title>
        <authorList>
            <person name="Maclea K.S."/>
            <person name="Goen A.E."/>
            <person name="Kelley C."/>
            <person name="Underriner A."/>
            <person name="Silverwood T."/>
            <person name="Trachtenberg A.M."/>
        </authorList>
    </citation>
    <scope>NUCLEOTIDE SEQUENCE [LARGE SCALE GENOMIC DNA]</scope>
    <source>
        <strain evidence="8 9">ATCC BAA-2076</strain>
    </source>
</reference>
<dbReference type="Gene3D" id="3.20.20.70">
    <property type="entry name" value="Aldolase class I"/>
    <property type="match status" value="1"/>
</dbReference>
<dbReference type="GO" id="GO:0046872">
    <property type="term" value="F:metal ion binding"/>
    <property type="evidence" value="ECO:0007669"/>
    <property type="project" value="UniProtKB-KW"/>
</dbReference>
<dbReference type="PROSITE" id="PS51918">
    <property type="entry name" value="RADICAL_SAM"/>
    <property type="match status" value="1"/>
</dbReference>
<keyword evidence="5" id="KW-0408">Iron</keyword>
<dbReference type="RefSeq" id="WP_110200664.1">
    <property type="nucleotide sequence ID" value="NZ_QICH01000001.1"/>
</dbReference>
<protein>
    <submittedName>
        <fullName evidence="8">Anaerobic ribonucleoside-triphosphate reductase activating protein</fullName>
    </submittedName>
</protein>
<comment type="caution">
    <text evidence="8">The sequence shown here is derived from an EMBL/GenBank/DDBJ whole genome shotgun (WGS) entry which is preliminary data.</text>
</comment>
<dbReference type="InterPro" id="IPR012840">
    <property type="entry name" value="NrdG2"/>
</dbReference>
<dbReference type="Pfam" id="PF04055">
    <property type="entry name" value="Radical_SAM"/>
    <property type="match status" value="1"/>
</dbReference>
<evidence type="ECO:0000256" key="3">
    <source>
        <dbReference type="ARBA" id="ARBA00022691"/>
    </source>
</evidence>
<dbReference type="GO" id="GO:0051539">
    <property type="term" value="F:4 iron, 4 sulfur cluster binding"/>
    <property type="evidence" value="ECO:0007669"/>
    <property type="project" value="UniProtKB-KW"/>
</dbReference>
<dbReference type="InterPro" id="IPR058240">
    <property type="entry name" value="rSAM_sf"/>
</dbReference>
<keyword evidence="6" id="KW-0411">Iron-sulfur</keyword>
<evidence type="ECO:0000313" key="9">
    <source>
        <dbReference type="Proteomes" id="UP000247689"/>
    </source>
</evidence>
<gene>
    <name evidence="8" type="ORF">DL796_00380</name>
</gene>
<proteinExistence type="predicted"/>
<keyword evidence="3" id="KW-0949">S-adenosyl-L-methionine</keyword>
<dbReference type="OrthoDB" id="9782387at2"/>
<keyword evidence="4" id="KW-0479">Metal-binding</keyword>
<dbReference type="PANTHER" id="PTHR30352">
    <property type="entry name" value="PYRUVATE FORMATE-LYASE-ACTIVATING ENZYME"/>
    <property type="match status" value="1"/>
</dbReference>
<accession>A0A318D9J9</accession>
<dbReference type="GO" id="GO:0003824">
    <property type="term" value="F:catalytic activity"/>
    <property type="evidence" value="ECO:0007669"/>
    <property type="project" value="InterPro"/>
</dbReference>
<evidence type="ECO:0000256" key="2">
    <source>
        <dbReference type="ARBA" id="ARBA00022485"/>
    </source>
</evidence>
<evidence type="ECO:0000256" key="1">
    <source>
        <dbReference type="ARBA" id="ARBA00001966"/>
    </source>
</evidence>
<dbReference type="AlphaFoldDB" id="A0A318D9J9"/>
<evidence type="ECO:0000313" key="8">
    <source>
        <dbReference type="EMBL" id="PXF64615.1"/>
    </source>
</evidence>
<sequence>MPALRIGGVTPLTTIDYPDHLSYVVYCQGCAWQCRYCHNPELIDCKTKTEYQWQDTLKLLKKRQGLLEAVVFSGGEPLLQAGIVEAIKEVKALGFKVGLHTGGCAPKRFKQLLPLIDWVGFDVKGLPVLADEFIQVKGASSSNWESLELLLQAENVDYECRTTVHWDLIKPQQLTSLAKKLSALKVKSYKVQVARNTTFLDPTLAPNITDKTSAEMLQQELKALFPKFEWVA</sequence>
<dbReference type="InterPro" id="IPR013785">
    <property type="entry name" value="Aldolase_TIM"/>
</dbReference>
<dbReference type="NCBIfam" id="TIGR02495">
    <property type="entry name" value="NrdG2"/>
    <property type="match status" value="1"/>
</dbReference>
<organism evidence="8 9">
    <name type="scientific">Kangiella spongicola</name>
    <dbReference type="NCBI Taxonomy" id="796379"/>
    <lineage>
        <taxon>Bacteria</taxon>
        <taxon>Pseudomonadati</taxon>
        <taxon>Pseudomonadota</taxon>
        <taxon>Gammaproteobacteria</taxon>
        <taxon>Kangiellales</taxon>
        <taxon>Kangiellaceae</taxon>
        <taxon>Kangiella</taxon>
    </lineage>
</organism>
<dbReference type="InterPro" id="IPR034457">
    <property type="entry name" value="Organic_radical-activating"/>
</dbReference>
<dbReference type="InterPro" id="IPR007197">
    <property type="entry name" value="rSAM"/>
</dbReference>
<name>A0A318D9J9_9GAMM</name>
<evidence type="ECO:0000259" key="7">
    <source>
        <dbReference type="PROSITE" id="PS51918"/>
    </source>
</evidence>
<comment type="cofactor">
    <cofactor evidence="1">
        <name>[4Fe-4S] cluster</name>
        <dbReference type="ChEBI" id="CHEBI:49883"/>
    </cofactor>
</comment>
<dbReference type="SFLD" id="SFLDG01094">
    <property type="entry name" value="Uncharacterised_Radical_SAM_Su"/>
    <property type="match status" value="1"/>
</dbReference>